<protein>
    <submittedName>
        <fullName evidence="1">Uncharacterized protein</fullName>
    </submittedName>
</protein>
<accession>F7R1M5</accession>
<gene>
    <name evidence="1" type="ORF">LRU_01599</name>
</gene>
<name>F7R1M5_9LACO</name>
<sequence>MPIEQAIPSSAFYGLYSSCSSNFYPKSLTIIFLMVR</sequence>
<proteinExistence type="predicted"/>
<dbReference type="AlphaFoldDB" id="F7R1M5"/>
<dbReference type="Proteomes" id="UP000002971">
    <property type="component" value="Unassembled WGS sequence"/>
</dbReference>
<evidence type="ECO:0000313" key="1">
    <source>
        <dbReference type="EMBL" id="EGM51287.1"/>
    </source>
</evidence>
<organism evidence="1 2">
    <name type="scientific">Ligilactobacillus ruminis SPM0211</name>
    <dbReference type="NCBI Taxonomy" id="1040964"/>
    <lineage>
        <taxon>Bacteria</taxon>
        <taxon>Bacillati</taxon>
        <taxon>Bacillota</taxon>
        <taxon>Bacilli</taxon>
        <taxon>Lactobacillales</taxon>
        <taxon>Lactobacillaceae</taxon>
        <taxon>Ligilactobacillus</taxon>
    </lineage>
</organism>
<dbReference type="EMBL" id="AFOJ01000006">
    <property type="protein sequence ID" value="EGM51287.1"/>
    <property type="molecule type" value="Genomic_DNA"/>
</dbReference>
<reference evidence="1 2" key="1">
    <citation type="journal article" date="2011" name="J. Bacteriol.">
        <title>Genome Sequence of Lactobacillus ruminis SPM0211, Isolated from a Fecal Sample from a Healthy Korean.</title>
        <authorList>
            <person name="Lee S."/>
            <person name="Cho Y.J."/>
            <person name="Lee A.H."/>
            <person name="Chun J."/>
            <person name="Ha N.J."/>
            <person name="Ko G."/>
        </authorList>
    </citation>
    <scope>NUCLEOTIDE SEQUENCE [LARGE SCALE GENOMIC DNA]</scope>
    <source>
        <strain evidence="1 2">SPM0211</strain>
    </source>
</reference>
<comment type="caution">
    <text evidence="1">The sequence shown here is derived from an EMBL/GenBank/DDBJ whole genome shotgun (WGS) entry which is preliminary data.</text>
</comment>
<evidence type="ECO:0000313" key="2">
    <source>
        <dbReference type="Proteomes" id="UP000002971"/>
    </source>
</evidence>